<accession>A0AA39LXV7</accession>
<dbReference type="Proteomes" id="UP001175271">
    <property type="component" value="Unassembled WGS sequence"/>
</dbReference>
<proteinExistence type="predicted"/>
<keyword evidence="2" id="KW-1185">Reference proteome</keyword>
<gene>
    <name evidence="1" type="ORF">QR680_006730</name>
</gene>
<evidence type="ECO:0000313" key="1">
    <source>
        <dbReference type="EMBL" id="KAK0413314.1"/>
    </source>
</evidence>
<evidence type="ECO:0000313" key="2">
    <source>
        <dbReference type="Proteomes" id="UP001175271"/>
    </source>
</evidence>
<protein>
    <submittedName>
        <fullName evidence="1">Uncharacterized protein</fullName>
    </submittedName>
</protein>
<name>A0AA39LXV7_9BILA</name>
<comment type="caution">
    <text evidence="1">The sequence shown here is derived from an EMBL/GenBank/DDBJ whole genome shotgun (WGS) entry which is preliminary data.</text>
</comment>
<reference evidence="1" key="1">
    <citation type="submission" date="2023-06" db="EMBL/GenBank/DDBJ databases">
        <title>Genomic analysis of the entomopathogenic nematode Steinernema hermaphroditum.</title>
        <authorList>
            <person name="Schwarz E.M."/>
            <person name="Heppert J.K."/>
            <person name="Baniya A."/>
            <person name="Schwartz H.T."/>
            <person name="Tan C.-H."/>
            <person name="Antoshechkin I."/>
            <person name="Sternberg P.W."/>
            <person name="Goodrich-Blair H."/>
            <person name="Dillman A.R."/>
        </authorList>
    </citation>
    <scope>NUCLEOTIDE SEQUENCE</scope>
    <source>
        <strain evidence="1">PS9179</strain>
        <tissue evidence="1">Whole animal</tissue>
    </source>
</reference>
<dbReference type="EMBL" id="JAUCMV010000003">
    <property type="protein sequence ID" value="KAK0413314.1"/>
    <property type="molecule type" value="Genomic_DNA"/>
</dbReference>
<dbReference type="AlphaFoldDB" id="A0AA39LXV7"/>
<sequence>MRLQTTISLPVNIKMEKVPARFYNYLFHLIQNDVKKFKQFSRIGPLADAFLLDAIDMEIYISDRIYVSLETFDEVPLPWKGVASLFTKIITDFTVYIFSDPRPRRTPSEISRAETAELMKLFLKSPLRRVVLAEKQYLPGKIQATVGNFWSFKPFLLLHHTLTCDMDSEFVKTPEKMNLFAELVRSRTANELTLLEDIQWTPRATSIVFDFLRNPNAALLDHCDFGEHFAKAAAEIIQTWKGMPKCAIPTKKLWRQLVYSDLRFLDYFNFKSIPRLSISSISDWLEDVVDENEENHYGNRAFRLQHPMFEEHSLVAFKYMSEGKCGVDIYFV</sequence>
<organism evidence="1 2">
    <name type="scientific">Steinernema hermaphroditum</name>
    <dbReference type="NCBI Taxonomy" id="289476"/>
    <lineage>
        <taxon>Eukaryota</taxon>
        <taxon>Metazoa</taxon>
        <taxon>Ecdysozoa</taxon>
        <taxon>Nematoda</taxon>
        <taxon>Chromadorea</taxon>
        <taxon>Rhabditida</taxon>
        <taxon>Tylenchina</taxon>
        <taxon>Panagrolaimomorpha</taxon>
        <taxon>Strongyloidoidea</taxon>
        <taxon>Steinernematidae</taxon>
        <taxon>Steinernema</taxon>
    </lineage>
</organism>